<sequence>MSYAEWVERYKGKQIDEVILEEHKVYLRQFKAWQIGNIERV</sequence>
<protein>
    <submittedName>
        <fullName evidence="1">Uncharacterized protein</fullName>
    </submittedName>
</protein>
<gene>
    <name evidence="1" type="ORF">METZ01_LOCUS103275</name>
</gene>
<reference evidence="1" key="1">
    <citation type="submission" date="2018-05" db="EMBL/GenBank/DDBJ databases">
        <authorList>
            <person name="Lanie J.A."/>
            <person name="Ng W.-L."/>
            <person name="Kazmierczak K.M."/>
            <person name="Andrzejewski T.M."/>
            <person name="Davidsen T.M."/>
            <person name="Wayne K.J."/>
            <person name="Tettelin H."/>
            <person name="Glass J.I."/>
            <person name="Rusch D."/>
            <person name="Podicherti R."/>
            <person name="Tsui H.-C.T."/>
            <person name="Winkler M.E."/>
        </authorList>
    </citation>
    <scope>NUCLEOTIDE SEQUENCE</scope>
</reference>
<dbReference type="EMBL" id="UINC01011422">
    <property type="protein sequence ID" value="SVA50421.1"/>
    <property type="molecule type" value="Genomic_DNA"/>
</dbReference>
<accession>A0A381WDP6</accession>
<evidence type="ECO:0000313" key="1">
    <source>
        <dbReference type="EMBL" id="SVA50421.1"/>
    </source>
</evidence>
<organism evidence="1">
    <name type="scientific">marine metagenome</name>
    <dbReference type="NCBI Taxonomy" id="408172"/>
    <lineage>
        <taxon>unclassified sequences</taxon>
        <taxon>metagenomes</taxon>
        <taxon>ecological metagenomes</taxon>
    </lineage>
</organism>
<dbReference type="AlphaFoldDB" id="A0A381WDP6"/>
<proteinExistence type="predicted"/>
<name>A0A381WDP6_9ZZZZ</name>